<dbReference type="PANTHER" id="PTHR43702">
    <property type="entry name" value="L-FUCOSE-PROTON SYMPORTER"/>
    <property type="match status" value="1"/>
</dbReference>
<evidence type="ECO:0000256" key="6">
    <source>
        <dbReference type="ARBA" id="ARBA00022519"/>
    </source>
</evidence>
<gene>
    <name evidence="13" type="primary">gluP</name>
    <name evidence="13" type="ORF">GCM10011290_14580</name>
</gene>
<dbReference type="Pfam" id="PF07690">
    <property type="entry name" value="MFS_1"/>
    <property type="match status" value="1"/>
</dbReference>
<keyword evidence="7" id="KW-0762">Sugar transport</keyword>
<evidence type="ECO:0000259" key="12">
    <source>
        <dbReference type="PROSITE" id="PS50850"/>
    </source>
</evidence>
<evidence type="ECO:0000256" key="4">
    <source>
        <dbReference type="ARBA" id="ARBA00022448"/>
    </source>
</evidence>
<keyword evidence="8 11" id="KW-0812">Transmembrane</keyword>
<keyword evidence="10 11" id="KW-0472">Membrane</keyword>
<evidence type="ECO:0000256" key="8">
    <source>
        <dbReference type="ARBA" id="ARBA00022692"/>
    </source>
</evidence>
<keyword evidence="6" id="KW-0997">Cell inner membrane</keyword>
<evidence type="ECO:0000256" key="5">
    <source>
        <dbReference type="ARBA" id="ARBA00022475"/>
    </source>
</evidence>
<accession>A0ABQ2YLB2</accession>
<feature type="transmembrane region" description="Helical" evidence="11">
    <location>
        <begin position="296"/>
        <end position="314"/>
    </location>
</feature>
<keyword evidence="5" id="KW-1003">Cell membrane</keyword>
<dbReference type="EMBL" id="BMYW01000004">
    <property type="protein sequence ID" value="GGX88051.1"/>
    <property type="molecule type" value="Genomic_DNA"/>
</dbReference>
<feature type="transmembrane region" description="Helical" evidence="11">
    <location>
        <begin position="46"/>
        <end position="67"/>
    </location>
</feature>
<name>A0ABQ2YLB2_9NEIS</name>
<comment type="similarity">
    <text evidence="3">Belongs to the major facilitator superfamily. FHS transporter (TC 2.A.1.7) family.</text>
</comment>
<reference evidence="14" key="1">
    <citation type="journal article" date="2019" name="Int. J. Syst. Evol. Microbiol.">
        <title>The Global Catalogue of Microorganisms (GCM) 10K type strain sequencing project: providing services to taxonomists for standard genome sequencing and annotation.</title>
        <authorList>
            <consortium name="The Broad Institute Genomics Platform"/>
            <consortium name="The Broad Institute Genome Sequencing Center for Infectious Disease"/>
            <person name="Wu L."/>
            <person name="Ma J."/>
        </authorList>
    </citation>
    <scope>NUCLEOTIDE SEQUENCE [LARGE SCALE GENOMIC DNA]</scope>
    <source>
        <strain evidence="14">KCTC 32041</strain>
    </source>
</reference>
<feature type="transmembrane region" description="Helical" evidence="11">
    <location>
        <begin position="229"/>
        <end position="251"/>
    </location>
</feature>
<evidence type="ECO:0000313" key="13">
    <source>
        <dbReference type="EMBL" id="GGX88051.1"/>
    </source>
</evidence>
<evidence type="ECO:0000256" key="10">
    <source>
        <dbReference type="ARBA" id="ARBA00023136"/>
    </source>
</evidence>
<sequence length="416" mass="43500">MPQHVHTAQYGKPLAVLTSLFFMWGLITSLNDILVPHLKGVFSLSYVQAALVQFSFFTAYFVVSLPAGRLVQAWGYQRGIVAGLCTAGAGCLLFYPAAASLSYPAFLGALFVLAAGITVLQVAANPYVTRLGPAKTASSRLNLTQAFNALGTTVAPLLGAMLILVDSHDGAVAEASAVQLPYLVLAGLLFAIAVVFALLRLPAIKDEHPQQAAAAGEVVRHSVWQYRHLVLGAVAIFVYVGAEVSIGSFLVSLMEQPDIGGLNQADAGRLLAVYWGCAMVGRFLGSVVMRHVAASKVLACNALLSVLLIAAAVLCGGKLAMYSLLAVGLCNSIMFPTIFSLALNGLGRFTSAGSGVLCMAIVGGALMPLLQASLADGLGLLLSFVVPLLCYLFIFYYGVAGHKPRHATPDLALATS</sequence>
<evidence type="ECO:0000256" key="3">
    <source>
        <dbReference type="ARBA" id="ARBA00009120"/>
    </source>
</evidence>
<evidence type="ECO:0000256" key="1">
    <source>
        <dbReference type="ARBA" id="ARBA00003321"/>
    </source>
</evidence>
<evidence type="ECO:0000313" key="14">
    <source>
        <dbReference type="Proteomes" id="UP000600877"/>
    </source>
</evidence>
<comment type="subcellular location">
    <subcellularLocation>
        <location evidence="2">Cell inner membrane</location>
        <topology evidence="2">Multi-pass membrane protein</topology>
    </subcellularLocation>
</comment>
<dbReference type="Proteomes" id="UP000600877">
    <property type="component" value="Unassembled WGS sequence"/>
</dbReference>
<feature type="transmembrane region" description="Helical" evidence="11">
    <location>
        <begin position="79"/>
        <end position="97"/>
    </location>
</feature>
<dbReference type="InterPro" id="IPR005964">
    <property type="entry name" value="Glc/Gal_transptr_bac"/>
</dbReference>
<dbReference type="Gene3D" id="1.20.1250.20">
    <property type="entry name" value="MFS general substrate transporter like domains"/>
    <property type="match status" value="2"/>
</dbReference>
<feature type="transmembrane region" description="Helical" evidence="11">
    <location>
        <begin position="271"/>
        <end position="289"/>
    </location>
</feature>
<organism evidence="13 14">
    <name type="scientific">Vogesella alkaliphila</name>
    <dbReference type="NCBI Taxonomy" id="1193621"/>
    <lineage>
        <taxon>Bacteria</taxon>
        <taxon>Pseudomonadati</taxon>
        <taxon>Pseudomonadota</taxon>
        <taxon>Betaproteobacteria</taxon>
        <taxon>Neisseriales</taxon>
        <taxon>Chromobacteriaceae</taxon>
        <taxon>Vogesella</taxon>
    </lineage>
</organism>
<dbReference type="SUPFAM" id="SSF103473">
    <property type="entry name" value="MFS general substrate transporter"/>
    <property type="match status" value="1"/>
</dbReference>
<feature type="transmembrane region" description="Helical" evidence="11">
    <location>
        <begin position="145"/>
        <end position="165"/>
    </location>
</feature>
<evidence type="ECO:0000256" key="2">
    <source>
        <dbReference type="ARBA" id="ARBA00004429"/>
    </source>
</evidence>
<keyword evidence="14" id="KW-1185">Reference proteome</keyword>
<dbReference type="PANTHER" id="PTHR43702:SF3">
    <property type="entry name" value="PROTEIN TSGA"/>
    <property type="match status" value="1"/>
</dbReference>
<feature type="transmembrane region" description="Helical" evidence="11">
    <location>
        <begin position="355"/>
        <end position="374"/>
    </location>
</feature>
<feature type="transmembrane region" description="Helical" evidence="11">
    <location>
        <begin position="103"/>
        <end position="124"/>
    </location>
</feature>
<dbReference type="InterPro" id="IPR011701">
    <property type="entry name" value="MFS"/>
</dbReference>
<evidence type="ECO:0000256" key="11">
    <source>
        <dbReference type="SAM" id="Phobius"/>
    </source>
</evidence>
<dbReference type="InterPro" id="IPR020846">
    <property type="entry name" value="MFS_dom"/>
</dbReference>
<evidence type="ECO:0000256" key="9">
    <source>
        <dbReference type="ARBA" id="ARBA00022989"/>
    </source>
</evidence>
<dbReference type="InterPro" id="IPR036259">
    <property type="entry name" value="MFS_trans_sf"/>
</dbReference>
<feature type="transmembrane region" description="Helical" evidence="11">
    <location>
        <begin position="320"/>
        <end position="343"/>
    </location>
</feature>
<dbReference type="RefSeq" id="WP_189373491.1">
    <property type="nucleotide sequence ID" value="NZ_BMYW01000004.1"/>
</dbReference>
<feature type="transmembrane region" description="Helical" evidence="11">
    <location>
        <begin position="180"/>
        <end position="199"/>
    </location>
</feature>
<comment type="caution">
    <text evidence="13">The sequence shown here is derived from an EMBL/GenBank/DDBJ whole genome shotgun (WGS) entry which is preliminary data.</text>
</comment>
<protein>
    <submittedName>
        <fullName evidence="13">Glucose/galactose MFS transporter</fullName>
    </submittedName>
</protein>
<dbReference type="PROSITE" id="PS50850">
    <property type="entry name" value="MFS"/>
    <property type="match status" value="1"/>
</dbReference>
<feature type="transmembrane region" description="Helical" evidence="11">
    <location>
        <begin position="380"/>
        <end position="399"/>
    </location>
</feature>
<dbReference type="CDD" id="cd17394">
    <property type="entry name" value="MFS_FucP_like"/>
    <property type="match status" value="1"/>
</dbReference>
<dbReference type="NCBIfam" id="TIGR01272">
    <property type="entry name" value="gluP"/>
    <property type="match status" value="1"/>
</dbReference>
<proteinExistence type="inferred from homology"/>
<feature type="domain" description="Major facilitator superfamily (MFS) profile" evidence="12">
    <location>
        <begin position="13"/>
        <end position="403"/>
    </location>
</feature>
<comment type="function">
    <text evidence="1">Intake of glucose and galactose.</text>
</comment>
<keyword evidence="9 11" id="KW-1133">Transmembrane helix</keyword>
<evidence type="ECO:0000256" key="7">
    <source>
        <dbReference type="ARBA" id="ARBA00022597"/>
    </source>
</evidence>
<feature type="transmembrane region" description="Helical" evidence="11">
    <location>
        <begin position="14"/>
        <end position="34"/>
    </location>
</feature>
<keyword evidence="4" id="KW-0813">Transport</keyword>
<dbReference type="InterPro" id="IPR050375">
    <property type="entry name" value="MFS_TsgA-like"/>
</dbReference>